<dbReference type="PROSITE" id="PS00624">
    <property type="entry name" value="GMC_OXRED_2"/>
    <property type="match status" value="1"/>
</dbReference>
<accession>A0ABV2I1H5</accession>
<name>A0ABV2I1H5_9HYPH</name>
<dbReference type="EC" id="1.1.99.1" evidence="6"/>
<protein>
    <submittedName>
        <fullName evidence="6">Choline dehydrogenase</fullName>
        <ecNumber evidence="6">1.1.99.1</ecNumber>
    </submittedName>
</protein>
<dbReference type="Pfam" id="PF05199">
    <property type="entry name" value="GMC_oxred_C"/>
    <property type="match status" value="1"/>
</dbReference>
<dbReference type="Pfam" id="PF00732">
    <property type="entry name" value="GMC_oxred_N"/>
    <property type="match status" value="1"/>
</dbReference>
<evidence type="ECO:0000256" key="2">
    <source>
        <dbReference type="ARBA" id="ARBA00010790"/>
    </source>
</evidence>
<dbReference type="PANTHER" id="PTHR11552:SF147">
    <property type="entry name" value="CHOLINE DEHYDROGENASE, MITOCHONDRIAL"/>
    <property type="match status" value="1"/>
</dbReference>
<sequence>MYHGTDGPLSVETNPHRHPLCEKFIEAAVSVGHRFNPDFNGAVQAGCGYYQATLRNGRRCSTASAYLDPARSRPNLTIIKQALVTRVIVEKGRARGVEYFADGRRLEVASTDGEVILAAGAIGSPHLLMLSGLGPADHLKAKDVEVVADLPGVGQYLQDHISPGTISGWVKDPDAVYGQVPLKFDDAVTEFEETGGGLLATHYLDVGAFMSVDPGEAYPSLQTFFYPGISEFCRTDGVPDRRRFGVGGYVCKPGSLGSVTLASGSPLDPPIIDPNYFSDPNDLRLSIELVRKDREILNAAPFNDIRRGNATPDTDDPKGIATFVRQNASTTWHPTSTCRMGIDERAVVGPDRRVNGLEGLSVCDASVMPSMVSGNTNAPVVMIAEKGADILRSRRI</sequence>
<organism evidence="6 7">
    <name type="scientific">Mesorhizobium shonense</name>
    <dbReference type="NCBI Taxonomy" id="1209948"/>
    <lineage>
        <taxon>Bacteria</taxon>
        <taxon>Pseudomonadati</taxon>
        <taxon>Pseudomonadota</taxon>
        <taxon>Alphaproteobacteria</taxon>
        <taxon>Hyphomicrobiales</taxon>
        <taxon>Phyllobacteriaceae</taxon>
        <taxon>Mesorhizobium</taxon>
    </lineage>
</organism>
<gene>
    <name evidence="6" type="ORF">ABID26_005791</name>
</gene>
<keyword evidence="4" id="KW-0274">FAD</keyword>
<dbReference type="SUPFAM" id="SSF54373">
    <property type="entry name" value="FAD-linked reductases, C-terminal domain"/>
    <property type="match status" value="1"/>
</dbReference>
<reference evidence="6 7" key="1">
    <citation type="submission" date="2024-06" db="EMBL/GenBank/DDBJ databases">
        <title>Genomic Encyclopedia of Type Strains, Phase IV (KMG-IV): sequencing the most valuable type-strain genomes for metagenomic binning, comparative biology and taxonomic classification.</title>
        <authorList>
            <person name="Goeker M."/>
        </authorList>
    </citation>
    <scope>NUCLEOTIDE SEQUENCE [LARGE SCALE GENOMIC DNA]</scope>
    <source>
        <strain evidence="6 7">DSM 29846</strain>
    </source>
</reference>
<keyword evidence="6" id="KW-0560">Oxidoreductase</keyword>
<dbReference type="EMBL" id="JBEPLM010000014">
    <property type="protein sequence ID" value="MET3596373.1"/>
    <property type="molecule type" value="Genomic_DNA"/>
</dbReference>
<proteinExistence type="inferred from homology"/>
<dbReference type="SUPFAM" id="SSF51905">
    <property type="entry name" value="FAD/NAD(P)-binding domain"/>
    <property type="match status" value="1"/>
</dbReference>
<comment type="similarity">
    <text evidence="2">Belongs to the GMC oxidoreductase family.</text>
</comment>
<comment type="caution">
    <text evidence="6">The sequence shown here is derived from an EMBL/GenBank/DDBJ whole genome shotgun (WGS) entry which is preliminary data.</text>
</comment>
<dbReference type="InterPro" id="IPR036188">
    <property type="entry name" value="FAD/NAD-bd_sf"/>
</dbReference>
<evidence type="ECO:0000313" key="7">
    <source>
        <dbReference type="Proteomes" id="UP001549036"/>
    </source>
</evidence>
<evidence type="ECO:0000256" key="4">
    <source>
        <dbReference type="ARBA" id="ARBA00022827"/>
    </source>
</evidence>
<dbReference type="Proteomes" id="UP001549036">
    <property type="component" value="Unassembled WGS sequence"/>
</dbReference>
<dbReference type="PANTHER" id="PTHR11552">
    <property type="entry name" value="GLUCOSE-METHANOL-CHOLINE GMC OXIDOREDUCTASE"/>
    <property type="match status" value="1"/>
</dbReference>
<dbReference type="Gene3D" id="3.30.410.40">
    <property type="match status" value="1"/>
</dbReference>
<evidence type="ECO:0000259" key="5">
    <source>
        <dbReference type="PROSITE" id="PS00624"/>
    </source>
</evidence>
<dbReference type="GO" id="GO:0008812">
    <property type="term" value="F:choline dehydrogenase activity"/>
    <property type="evidence" value="ECO:0007669"/>
    <property type="project" value="UniProtKB-EC"/>
</dbReference>
<dbReference type="InterPro" id="IPR007867">
    <property type="entry name" value="GMC_OxRtase_C"/>
</dbReference>
<comment type="cofactor">
    <cofactor evidence="1">
        <name>FAD</name>
        <dbReference type="ChEBI" id="CHEBI:57692"/>
    </cofactor>
</comment>
<evidence type="ECO:0000256" key="1">
    <source>
        <dbReference type="ARBA" id="ARBA00001974"/>
    </source>
</evidence>
<dbReference type="Gene3D" id="3.50.50.60">
    <property type="entry name" value="FAD/NAD(P)-binding domain"/>
    <property type="match status" value="1"/>
</dbReference>
<keyword evidence="3" id="KW-0285">Flavoprotein</keyword>
<dbReference type="InterPro" id="IPR012132">
    <property type="entry name" value="GMC_OxRdtase"/>
</dbReference>
<dbReference type="InterPro" id="IPR000172">
    <property type="entry name" value="GMC_OxRdtase_N"/>
</dbReference>
<evidence type="ECO:0000256" key="3">
    <source>
        <dbReference type="ARBA" id="ARBA00022630"/>
    </source>
</evidence>
<evidence type="ECO:0000313" key="6">
    <source>
        <dbReference type="EMBL" id="MET3596373.1"/>
    </source>
</evidence>
<keyword evidence="7" id="KW-1185">Reference proteome</keyword>
<feature type="domain" description="Glucose-methanol-choline oxidoreductase N-terminal" evidence="5">
    <location>
        <begin position="120"/>
        <end position="134"/>
    </location>
</feature>